<dbReference type="GO" id="GO:0016740">
    <property type="term" value="F:transferase activity"/>
    <property type="evidence" value="ECO:0007669"/>
    <property type="project" value="UniProtKB-KW"/>
</dbReference>
<accession>A0A5C4LD25</accession>
<dbReference type="Gene3D" id="3.90.550.10">
    <property type="entry name" value="Spore Coat Polysaccharide Biosynthesis Protein SpsA, Chain A"/>
    <property type="match status" value="1"/>
</dbReference>
<dbReference type="Proteomes" id="UP000305267">
    <property type="component" value="Unassembled WGS sequence"/>
</dbReference>
<reference evidence="4 5" key="1">
    <citation type="submission" date="2019-06" db="EMBL/GenBank/DDBJ databases">
        <title>Genome of Methylobacterium sp. 17Sr1-39.</title>
        <authorList>
            <person name="Seo T."/>
        </authorList>
    </citation>
    <scope>NUCLEOTIDE SEQUENCE [LARGE SCALE GENOMIC DNA]</scope>
    <source>
        <strain evidence="4 5">17Sr1-39</strain>
    </source>
</reference>
<proteinExistence type="predicted"/>
<sequence>MARAQQVRIVEGRHREAEPEAAPRPEIAVLIPCRNEAATIARVVEEFRGALPEATVYVYDNASTDGTAEAAARAGAVVRFEPLPGKGNVVRRMFADVEADVYVMADGDGTYEAAAARRLVDELLTRQLDMVNGARRASCTEAYRPGHRVGNRVLTGLVGAVFGRRFDDMLSGYRVFSRRYVKSFPALAAGFEIETELTVHALELRMPTAEIVTAYGERPEGSASKLRTLHDGVRILRAIATLVKEERPLPFFALIFAGLAGAALVLSVPLVTVYVETGLVPRLPTAVLVTGMMLLAFLSLLCGLILQTVTLGRREMKRMRYLEIPLSPAARAAIAPVPQVAPRAAVEHRAGHPGLSPATLGRAEA</sequence>
<evidence type="ECO:0000256" key="1">
    <source>
        <dbReference type="SAM" id="MobiDB-lite"/>
    </source>
</evidence>
<dbReference type="PANTHER" id="PTHR48090:SF7">
    <property type="entry name" value="RFBJ PROTEIN"/>
    <property type="match status" value="1"/>
</dbReference>
<dbReference type="InterPro" id="IPR029044">
    <property type="entry name" value="Nucleotide-diphossugar_trans"/>
</dbReference>
<dbReference type="EMBL" id="VDDA01000013">
    <property type="protein sequence ID" value="TNC10231.1"/>
    <property type="molecule type" value="Genomic_DNA"/>
</dbReference>
<evidence type="ECO:0000313" key="4">
    <source>
        <dbReference type="EMBL" id="TNC10231.1"/>
    </source>
</evidence>
<name>A0A5C4LD25_9HYPH</name>
<gene>
    <name evidence="4" type="ORF">FF100_23390</name>
</gene>
<keyword evidence="2" id="KW-0812">Transmembrane</keyword>
<protein>
    <submittedName>
        <fullName evidence="4">Glycosyltransferase</fullName>
    </submittedName>
</protein>
<evidence type="ECO:0000259" key="3">
    <source>
        <dbReference type="Pfam" id="PF00535"/>
    </source>
</evidence>
<evidence type="ECO:0000256" key="2">
    <source>
        <dbReference type="SAM" id="Phobius"/>
    </source>
</evidence>
<feature type="transmembrane region" description="Helical" evidence="2">
    <location>
        <begin position="287"/>
        <end position="311"/>
    </location>
</feature>
<feature type="region of interest" description="Disordered" evidence="1">
    <location>
        <begin position="1"/>
        <end position="22"/>
    </location>
</feature>
<keyword evidence="5" id="KW-1185">Reference proteome</keyword>
<feature type="compositionally biased region" description="Basic and acidic residues" evidence="1">
    <location>
        <begin position="10"/>
        <end position="22"/>
    </location>
</feature>
<keyword evidence="2" id="KW-0472">Membrane</keyword>
<dbReference type="InterPro" id="IPR050256">
    <property type="entry name" value="Glycosyltransferase_2"/>
</dbReference>
<dbReference type="Pfam" id="PF00535">
    <property type="entry name" value="Glycos_transf_2"/>
    <property type="match status" value="1"/>
</dbReference>
<feature type="domain" description="Glycosyltransferase 2-like" evidence="3">
    <location>
        <begin position="29"/>
        <end position="179"/>
    </location>
</feature>
<dbReference type="OrthoDB" id="3177103at2"/>
<comment type="caution">
    <text evidence="4">The sequence shown here is derived from an EMBL/GenBank/DDBJ whole genome shotgun (WGS) entry which is preliminary data.</text>
</comment>
<keyword evidence="4" id="KW-0808">Transferase</keyword>
<dbReference type="RefSeq" id="WP_139038173.1">
    <property type="nucleotide sequence ID" value="NZ_VDDA01000013.1"/>
</dbReference>
<dbReference type="SUPFAM" id="SSF53448">
    <property type="entry name" value="Nucleotide-diphospho-sugar transferases"/>
    <property type="match status" value="1"/>
</dbReference>
<dbReference type="CDD" id="cd04179">
    <property type="entry name" value="DPM_DPG-synthase_like"/>
    <property type="match status" value="1"/>
</dbReference>
<feature type="transmembrane region" description="Helical" evidence="2">
    <location>
        <begin position="251"/>
        <end position="275"/>
    </location>
</feature>
<organism evidence="4 5">
    <name type="scientific">Methylobacterium terricola</name>
    <dbReference type="NCBI Taxonomy" id="2583531"/>
    <lineage>
        <taxon>Bacteria</taxon>
        <taxon>Pseudomonadati</taxon>
        <taxon>Pseudomonadota</taxon>
        <taxon>Alphaproteobacteria</taxon>
        <taxon>Hyphomicrobiales</taxon>
        <taxon>Methylobacteriaceae</taxon>
        <taxon>Methylobacterium</taxon>
    </lineage>
</organism>
<evidence type="ECO:0000313" key="5">
    <source>
        <dbReference type="Proteomes" id="UP000305267"/>
    </source>
</evidence>
<keyword evidence="2" id="KW-1133">Transmembrane helix</keyword>
<dbReference type="InterPro" id="IPR001173">
    <property type="entry name" value="Glyco_trans_2-like"/>
</dbReference>
<dbReference type="PANTHER" id="PTHR48090">
    <property type="entry name" value="UNDECAPRENYL-PHOSPHATE 4-DEOXY-4-FORMAMIDO-L-ARABINOSE TRANSFERASE-RELATED"/>
    <property type="match status" value="1"/>
</dbReference>
<dbReference type="AlphaFoldDB" id="A0A5C4LD25"/>